<dbReference type="EMBL" id="JABSTR010000006">
    <property type="protein sequence ID" value="KAH9372362.1"/>
    <property type="molecule type" value="Genomic_DNA"/>
</dbReference>
<sequence>MEPGMLLLDPMESGLRFGLETGMLPLGPMEPGLEPRILPLGRPVLVEESTGLPSGRIPGFSPGSIGPSGSIPVSSPNLRPNSIGPSGSIPGSIGASLQLAKDLLGPASLFNRVLQNCPRRSRTVFYLDRELQFHPAARALAADGLHPSFEGVAVMASHLHGMCLSRRGPSATWFSTWPANSASTPSVQPPFEHLKVTAQRPPGLTVTY</sequence>
<feature type="compositionally biased region" description="Low complexity" evidence="1">
    <location>
        <begin position="53"/>
        <end position="86"/>
    </location>
</feature>
<accession>A0A9J6GA19</accession>
<evidence type="ECO:0000313" key="3">
    <source>
        <dbReference type="Proteomes" id="UP000821853"/>
    </source>
</evidence>
<dbReference type="Proteomes" id="UP000821853">
    <property type="component" value="Chromosome 4"/>
</dbReference>
<reference evidence="2 3" key="1">
    <citation type="journal article" date="2020" name="Cell">
        <title>Large-Scale Comparative Analyses of Tick Genomes Elucidate Their Genetic Diversity and Vector Capacities.</title>
        <authorList>
            <consortium name="Tick Genome and Microbiome Consortium (TIGMIC)"/>
            <person name="Jia N."/>
            <person name="Wang J."/>
            <person name="Shi W."/>
            <person name="Du L."/>
            <person name="Sun Y."/>
            <person name="Zhan W."/>
            <person name="Jiang J.F."/>
            <person name="Wang Q."/>
            <person name="Zhang B."/>
            <person name="Ji P."/>
            <person name="Bell-Sakyi L."/>
            <person name="Cui X.M."/>
            <person name="Yuan T.T."/>
            <person name="Jiang B.G."/>
            <person name="Yang W.F."/>
            <person name="Lam T.T."/>
            <person name="Chang Q.C."/>
            <person name="Ding S.J."/>
            <person name="Wang X.J."/>
            <person name="Zhu J.G."/>
            <person name="Ruan X.D."/>
            <person name="Zhao L."/>
            <person name="Wei J.T."/>
            <person name="Ye R.Z."/>
            <person name="Que T.C."/>
            <person name="Du C.H."/>
            <person name="Zhou Y.H."/>
            <person name="Cheng J.X."/>
            <person name="Dai P.F."/>
            <person name="Guo W.B."/>
            <person name="Han X.H."/>
            <person name="Huang E.J."/>
            <person name="Li L.F."/>
            <person name="Wei W."/>
            <person name="Gao Y.C."/>
            <person name="Liu J.Z."/>
            <person name="Shao H.Z."/>
            <person name="Wang X."/>
            <person name="Wang C.C."/>
            <person name="Yang T.C."/>
            <person name="Huo Q.B."/>
            <person name="Li W."/>
            <person name="Chen H.Y."/>
            <person name="Chen S.E."/>
            <person name="Zhou L.G."/>
            <person name="Ni X.B."/>
            <person name="Tian J.H."/>
            <person name="Sheng Y."/>
            <person name="Liu T."/>
            <person name="Pan Y.S."/>
            <person name="Xia L.Y."/>
            <person name="Li J."/>
            <person name="Zhao F."/>
            <person name="Cao W.C."/>
        </authorList>
    </citation>
    <scope>NUCLEOTIDE SEQUENCE [LARGE SCALE GENOMIC DNA]</scope>
    <source>
        <strain evidence="2">HaeL-2018</strain>
    </source>
</reference>
<name>A0A9J6GA19_HAELO</name>
<comment type="caution">
    <text evidence="2">The sequence shown here is derived from an EMBL/GenBank/DDBJ whole genome shotgun (WGS) entry which is preliminary data.</text>
</comment>
<proteinExistence type="predicted"/>
<organism evidence="2 3">
    <name type="scientific">Haemaphysalis longicornis</name>
    <name type="common">Bush tick</name>
    <dbReference type="NCBI Taxonomy" id="44386"/>
    <lineage>
        <taxon>Eukaryota</taxon>
        <taxon>Metazoa</taxon>
        <taxon>Ecdysozoa</taxon>
        <taxon>Arthropoda</taxon>
        <taxon>Chelicerata</taxon>
        <taxon>Arachnida</taxon>
        <taxon>Acari</taxon>
        <taxon>Parasitiformes</taxon>
        <taxon>Ixodida</taxon>
        <taxon>Ixodoidea</taxon>
        <taxon>Ixodidae</taxon>
        <taxon>Haemaphysalinae</taxon>
        <taxon>Haemaphysalis</taxon>
    </lineage>
</organism>
<keyword evidence="3" id="KW-1185">Reference proteome</keyword>
<dbReference type="AlphaFoldDB" id="A0A9J6GA19"/>
<evidence type="ECO:0000256" key="1">
    <source>
        <dbReference type="SAM" id="MobiDB-lite"/>
    </source>
</evidence>
<gene>
    <name evidence="2" type="ORF">HPB48_021535</name>
</gene>
<evidence type="ECO:0000313" key="2">
    <source>
        <dbReference type="EMBL" id="KAH9372362.1"/>
    </source>
</evidence>
<protein>
    <submittedName>
        <fullName evidence="2">Uncharacterized protein</fullName>
    </submittedName>
</protein>
<dbReference type="VEuPathDB" id="VectorBase:HLOH_060156"/>
<feature type="region of interest" description="Disordered" evidence="1">
    <location>
        <begin position="51"/>
        <end position="86"/>
    </location>
</feature>